<protein>
    <submittedName>
        <fullName evidence="2">Uncharacterized protein</fullName>
    </submittedName>
</protein>
<dbReference type="EMBL" id="JAWDGP010003624">
    <property type="protein sequence ID" value="KAK3772426.1"/>
    <property type="molecule type" value="Genomic_DNA"/>
</dbReference>
<dbReference type="Proteomes" id="UP001283361">
    <property type="component" value="Unassembled WGS sequence"/>
</dbReference>
<accession>A0AAE1DJ12</accession>
<evidence type="ECO:0000313" key="2">
    <source>
        <dbReference type="EMBL" id="KAK3772426.1"/>
    </source>
</evidence>
<name>A0AAE1DJ12_9GAST</name>
<proteinExistence type="predicted"/>
<feature type="compositionally biased region" description="Basic and acidic residues" evidence="1">
    <location>
        <begin position="37"/>
        <end position="51"/>
    </location>
</feature>
<comment type="caution">
    <text evidence="2">The sequence shown here is derived from an EMBL/GenBank/DDBJ whole genome shotgun (WGS) entry which is preliminary data.</text>
</comment>
<gene>
    <name evidence="2" type="ORF">RRG08_031446</name>
</gene>
<feature type="region of interest" description="Disordered" evidence="1">
    <location>
        <begin position="15"/>
        <end position="71"/>
    </location>
</feature>
<sequence length="94" mass="10351">MSSIEIKHDLLPDLNQVWDTSSGDGHDLSQPTAIGVNRDKFGTPDSHRREQGQVWDTSSGDGHDLSQPTAIGVNRDKFGTRHLVTVMISDSRQP</sequence>
<keyword evidence="3" id="KW-1185">Reference proteome</keyword>
<dbReference type="AlphaFoldDB" id="A0AAE1DJ12"/>
<evidence type="ECO:0000256" key="1">
    <source>
        <dbReference type="SAM" id="MobiDB-lite"/>
    </source>
</evidence>
<reference evidence="2" key="1">
    <citation type="journal article" date="2023" name="G3 (Bethesda)">
        <title>A reference genome for the long-term kleptoplast-retaining sea slug Elysia crispata morphotype clarki.</title>
        <authorList>
            <person name="Eastman K.E."/>
            <person name="Pendleton A.L."/>
            <person name="Shaikh M.A."/>
            <person name="Suttiyut T."/>
            <person name="Ogas R."/>
            <person name="Tomko P."/>
            <person name="Gavelis G."/>
            <person name="Widhalm J.R."/>
            <person name="Wisecaver J.H."/>
        </authorList>
    </citation>
    <scope>NUCLEOTIDE SEQUENCE</scope>
    <source>
        <strain evidence="2">ECLA1</strain>
    </source>
</reference>
<organism evidence="2 3">
    <name type="scientific">Elysia crispata</name>
    <name type="common">lettuce slug</name>
    <dbReference type="NCBI Taxonomy" id="231223"/>
    <lineage>
        <taxon>Eukaryota</taxon>
        <taxon>Metazoa</taxon>
        <taxon>Spiralia</taxon>
        <taxon>Lophotrochozoa</taxon>
        <taxon>Mollusca</taxon>
        <taxon>Gastropoda</taxon>
        <taxon>Heterobranchia</taxon>
        <taxon>Euthyneura</taxon>
        <taxon>Panpulmonata</taxon>
        <taxon>Sacoglossa</taxon>
        <taxon>Placobranchoidea</taxon>
        <taxon>Plakobranchidae</taxon>
        <taxon>Elysia</taxon>
    </lineage>
</organism>
<evidence type="ECO:0000313" key="3">
    <source>
        <dbReference type="Proteomes" id="UP001283361"/>
    </source>
</evidence>